<dbReference type="OrthoDB" id="2017405at2759"/>
<reference evidence="1 2" key="1">
    <citation type="journal article" date="2018" name="New Phytol.">
        <title>Phylogenomics of Endogonaceae and evolution of mycorrhizas within Mucoromycota.</title>
        <authorList>
            <person name="Chang Y."/>
            <person name="Desiro A."/>
            <person name="Na H."/>
            <person name="Sandor L."/>
            <person name="Lipzen A."/>
            <person name="Clum A."/>
            <person name="Barry K."/>
            <person name="Grigoriev I.V."/>
            <person name="Martin F.M."/>
            <person name="Stajich J.E."/>
            <person name="Smith M.E."/>
            <person name="Bonito G."/>
            <person name="Spatafora J.W."/>
        </authorList>
    </citation>
    <scope>NUCLEOTIDE SEQUENCE [LARGE SCALE GENOMIC DNA]</scope>
    <source>
        <strain evidence="1 2">GMNB39</strain>
    </source>
</reference>
<organism evidence="1 2">
    <name type="scientific">Jimgerdemannia flammicorona</name>
    <dbReference type="NCBI Taxonomy" id="994334"/>
    <lineage>
        <taxon>Eukaryota</taxon>
        <taxon>Fungi</taxon>
        <taxon>Fungi incertae sedis</taxon>
        <taxon>Mucoromycota</taxon>
        <taxon>Mucoromycotina</taxon>
        <taxon>Endogonomycetes</taxon>
        <taxon>Endogonales</taxon>
        <taxon>Endogonaceae</taxon>
        <taxon>Jimgerdemannia</taxon>
    </lineage>
</organism>
<evidence type="ECO:0000313" key="2">
    <source>
        <dbReference type="Proteomes" id="UP000268093"/>
    </source>
</evidence>
<proteinExistence type="predicted"/>
<name>A0A433D1Y0_9FUNG</name>
<keyword evidence="2" id="KW-1185">Reference proteome</keyword>
<dbReference type="EMBL" id="RBNI01008269">
    <property type="protein sequence ID" value="RUP44842.1"/>
    <property type="molecule type" value="Genomic_DNA"/>
</dbReference>
<evidence type="ECO:0000313" key="1">
    <source>
        <dbReference type="EMBL" id="RUP44842.1"/>
    </source>
</evidence>
<dbReference type="Proteomes" id="UP000268093">
    <property type="component" value="Unassembled WGS sequence"/>
</dbReference>
<dbReference type="AlphaFoldDB" id="A0A433D1Y0"/>
<gene>
    <name evidence="1" type="ORF">BC936DRAFT_148954</name>
</gene>
<sequence>MTARFSNYLAPTMPLSPTVGNAGGTRLLYNSENVQTRNDTGLDLSSVEGGGNRYDSVAGLVPEVGFDVFLHPEQDHGKDLLGGEQLCLRDLNVGPGIPVDDSEGPVLCVRLHLGVVEAATDEMLNAKDGVDRIYANLVPGIVSNEMLGLFGGDIRGDCAAAPGVGNNFGRKDVSGRKRGEGTSANGG</sequence>
<accession>A0A433D1Y0</accession>
<comment type="caution">
    <text evidence="1">The sequence shown here is derived from an EMBL/GenBank/DDBJ whole genome shotgun (WGS) entry which is preliminary data.</text>
</comment>
<dbReference type="Pfam" id="PF10712">
    <property type="entry name" value="NAD-GH"/>
    <property type="match status" value="1"/>
</dbReference>
<dbReference type="InterPro" id="IPR019651">
    <property type="entry name" value="Glutamate_DH_NAD-spec"/>
</dbReference>
<protein>
    <submittedName>
        <fullName evidence="1">NAD-specific glutamate dehydrogenase-domain-containing protein</fullName>
    </submittedName>
</protein>